<dbReference type="OrthoDB" id="9811902at2"/>
<dbReference type="InterPro" id="IPR028098">
    <property type="entry name" value="Glyco_trans_4-like_N"/>
</dbReference>
<accession>A0A1B1YA55</accession>
<evidence type="ECO:0000313" key="3">
    <source>
        <dbReference type="EMBL" id="ANW97646.1"/>
    </source>
</evidence>
<dbReference type="RefSeq" id="WP_054632845.1">
    <property type="nucleotide sequence ID" value="NZ_CP014672.1"/>
</dbReference>
<dbReference type="Proteomes" id="UP000092971">
    <property type="component" value="Chromosome"/>
</dbReference>
<sequence length="411" mass="47364">MKKKKDILFLCQYFYPEYISSAKLPYDTAIALSRAGFLVGAMCGYPKEYNNFGRVPLKEIHEGIEIKRVKYIQFKRSNFFGRLINYISFTFSVLFKFKYILNYRAVIVYSNPPILPFIATLARRFFGIKTIFVSYDVYPEIAIITNSLSERSIITKLMKLVNYKVFKYANKVIALSSEMKNFLLNHRQFLKENQIEVIPNWYEDNGNTGNLNSYENKLFNDIKPKDNFIVSYFGNMGICQDMDTILGAIKELKNDNKIKFLFAGHGNKMAMLKAKVKEEKLNNVFIFDFLHGQDFNDALNISDCCLVSLAHGLKGLAVPSKTYSYMMAGKPIIAIMDRDSDISKDLLENEAGYVVDVGQVGELVNAIKELKSNIPKKEQMGKNCRKVFLEKYTKEKCTKQYVDLIKKVLEE</sequence>
<keyword evidence="3" id="KW-0808">Transferase</keyword>
<feature type="domain" description="Glycosyltransferase subfamily 4-like N-terminal" evidence="2">
    <location>
        <begin position="70"/>
        <end position="201"/>
    </location>
</feature>
<dbReference type="SUPFAM" id="SSF53756">
    <property type="entry name" value="UDP-Glycosyltransferase/glycogen phosphorylase"/>
    <property type="match status" value="1"/>
</dbReference>
<proteinExistence type="predicted"/>
<dbReference type="Gene3D" id="3.40.50.2000">
    <property type="entry name" value="Glycogen Phosphorylase B"/>
    <property type="match status" value="2"/>
</dbReference>
<evidence type="ECO:0000259" key="2">
    <source>
        <dbReference type="Pfam" id="PF13439"/>
    </source>
</evidence>
<dbReference type="GO" id="GO:0016757">
    <property type="term" value="F:glycosyltransferase activity"/>
    <property type="evidence" value="ECO:0007669"/>
    <property type="project" value="InterPro"/>
</dbReference>
<gene>
    <name evidence="3" type="ORF">CSTERTH_00665</name>
</gene>
<feature type="domain" description="Glycosyl transferase family 1" evidence="1">
    <location>
        <begin position="221"/>
        <end position="386"/>
    </location>
</feature>
<name>A0A1B1YA55_THEST</name>
<dbReference type="EMBL" id="CP014672">
    <property type="protein sequence ID" value="ANW97646.1"/>
    <property type="molecule type" value="Genomic_DNA"/>
</dbReference>
<dbReference type="AlphaFoldDB" id="A0A1B1YA55"/>
<evidence type="ECO:0000259" key="1">
    <source>
        <dbReference type="Pfam" id="PF00534"/>
    </source>
</evidence>
<evidence type="ECO:0000313" key="4">
    <source>
        <dbReference type="Proteomes" id="UP000092971"/>
    </source>
</evidence>
<reference evidence="3 4" key="1">
    <citation type="submission" date="2016-02" db="EMBL/GenBank/DDBJ databases">
        <title>Comparison of Clostridium stercorarium subspecies using comparative genomics and transcriptomics.</title>
        <authorList>
            <person name="Schellenberg J."/>
            <person name="Thallinger G."/>
            <person name="Levin D.B."/>
            <person name="Zhang X."/>
            <person name="Alvare G."/>
            <person name="Fristensky B."/>
            <person name="Sparling R."/>
        </authorList>
    </citation>
    <scope>NUCLEOTIDE SEQUENCE [LARGE SCALE GENOMIC DNA]</scope>
    <source>
        <strain evidence="3 4">DSM 2910</strain>
    </source>
</reference>
<dbReference type="Pfam" id="PF13439">
    <property type="entry name" value="Glyco_transf_4"/>
    <property type="match status" value="1"/>
</dbReference>
<organism evidence="3 4">
    <name type="scientific">Thermoclostridium stercorarium subsp. thermolacticum DSM 2910</name>
    <dbReference type="NCBI Taxonomy" id="1121336"/>
    <lineage>
        <taxon>Bacteria</taxon>
        <taxon>Bacillati</taxon>
        <taxon>Bacillota</taxon>
        <taxon>Clostridia</taxon>
        <taxon>Eubacteriales</taxon>
        <taxon>Oscillospiraceae</taxon>
        <taxon>Thermoclostridium</taxon>
    </lineage>
</organism>
<dbReference type="CDD" id="cd03794">
    <property type="entry name" value="GT4_WbuB-like"/>
    <property type="match status" value="1"/>
</dbReference>
<dbReference type="PANTHER" id="PTHR12526">
    <property type="entry name" value="GLYCOSYLTRANSFERASE"/>
    <property type="match status" value="1"/>
</dbReference>
<dbReference type="InterPro" id="IPR001296">
    <property type="entry name" value="Glyco_trans_1"/>
</dbReference>
<protein>
    <submittedName>
        <fullName evidence="3">Glycosyltransferase WbuB</fullName>
    </submittedName>
</protein>
<dbReference type="PANTHER" id="PTHR12526:SF630">
    <property type="entry name" value="GLYCOSYLTRANSFERASE"/>
    <property type="match status" value="1"/>
</dbReference>
<dbReference type="Pfam" id="PF00534">
    <property type="entry name" value="Glycos_transf_1"/>
    <property type="match status" value="1"/>
</dbReference>